<evidence type="ECO:0000256" key="7">
    <source>
        <dbReference type="ARBA" id="ARBA00023128"/>
    </source>
</evidence>
<evidence type="ECO:0000256" key="5">
    <source>
        <dbReference type="ARBA" id="ARBA00022737"/>
    </source>
</evidence>
<feature type="repeat" description="Solcar" evidence="9">
    <location>
        <begin position="204"/>
        <end position="306"/>
    </location>
</feature>
<keyword evidence="4 9" id="KW-0812">Transmembrane</keyword>
<evidence type="ECO:0000256" key="3">
    <source>
        <dbReference type="ARBA" id="ARBA00022448"/>
    </source>
</evidence>
<evidence type="ECO:0000256" key="9">
    <source>
        <dbReference type="PROSITE-ProRule" id="PRU00282"/>
    </source>
</evidence>
<sequence length="310" mass="34091">MTSTPTTPLLNKESRDRIRNFLGGFASGAASTLAGHPFDTLKVRLQTEGSTGRFRGLTHCFTTTIKEEGFFALYKGATPPLIGMSIINSCMFGTLNIVKSFIHPDKSKPISLPEIMLSGAITGWVVSFVACPIETVKSKLQVQYSGIKLYTGPIDCISKVVKTQGIQGLYKALIPTGFQRNSLWAYFGGYEMANRYLKKEDGTMTVGRSFIAGGVAGTCFWFTNFPFDVIRSRIMTQPDIISETAAKESGKPMTNQLKYSGMIDCAKKIYAIEGWKGFWKGFTPCLLRTFPANGATFVAYEFVMKIIPSS</sequence>
<evidence type="ECO:0000256" key="2">
    <source>
        <dbReference type="ARBA" id="ARBA00006375"/>
    </source>
</evidence>
<dbReference type="GO" id="GO:0000064">
    <property type="term" value="F:L-ornithine transmembrane transporter activity"/>
    <property type="evidence" value="ECO:0007669"/>
    <property type="project" value="TreeGrafter"/>
</dbReference>
<dbReference type="PROSITE" id="PS50920">
    <property type="entry name" value="SOLCAR"/>
    <property type="match status" value="3"/>
</dbReference>
<dbReference type="SUPFAM" id="SSF103506">
    <property type="entry name" value="Mitochondrial carrier"/>
    <property type="match status" value="1"/>
</dbReference>
<dbReference type="InterPro" id="IPR023395">
    <property type="entry name" value="MCP_dom_sf"/>
</dbReference>
<dbReference type="InterPro" id="IPR018108">
    <property type="entry name" value="MCP_transmembrane"/>
</dbReference>
<keyword evidence="7" id="KW-0496">Mitochondrion</keyword>
<feature type="repeat" description="Solcar" evidence="9">
    <location>
        <begin position="110"/>
        <end position="196"/>
    </location>
</feature>
<dbReference type="AlphaFoldDB" id="A0A8J4VA68"/>
<dbReference type="PANTHER" id="PTHR45624:SF57">
    <property type="entry name" value="MITOCHONDRIAL SUBSTRATE CARRIER FAMILY PROTEIN L"/>
    <property type="match status" value="1"/>
</dbReference>
<comment type="similarity">
    <text evidence="2 10">Belongs to the mitochondrial carrier (TC 2.A.29) family.</text>
</comment>
<organism evidence="11 12">
    <name type="scientific">Polysphondylium violaceum</name>
    <dbReference type="NCBI Taxonomy" id="133409"/>
    <lineage>
        <taxon>Eukaryota</taxon>
        <taxon>Amoebozoa</taxon>
        <taxon>Evosea</taxon>
        <taxon>Eumycetozoa</taxon>
        <taxon>Dictyostelia</taxon>
        <taxon>Dictyosteliales</taxon>
        <taxon>Dictyosteliaceae</taxon>
        <taxon>Polysphondylium</taxon>
    </lineage>
</organism>
<dbReference type="GO" id="GO:1990575">
    <property type="term" value="P:mitochondrial L-ornithine transmembrane transport"/>
    <property type="evidence" value="ECO:0007669"/>
    <property type="project" value="TreeGrafter"/>
</dbReference>
<proteinExistence type="inferred from homology"/>
<dbReference type="PANTHER" id="PTHR45624">
    <property type="entry name" value="MITOCHONDRIAL BASIC AMINO ACIDS TRANSPORTER-RELATED"/>
    <property type="match status" value="1"/>
</dbReference>
<accession>A0A8J4VA68</accession>
<keyword evidence="8 9" id="KW-0472">Membrane</keyword>
<evidence type="ECO:0000256" key="6">
    <source>
        <dbReference type="ARBA" id="ARBA00022989"/>
    </source>
</evidence>
<evidence type="ECO:0000313" key="12">
    <source>
        <dbReference type="Proteomes" id="UP000695562"/>
    </source>
</evidence>
<evidence type="ECO:0008006" key="13">
    <source>
        <dbReference type="Google" id="ProtNLM"/>
    </source>
</evidence>
<dbReference type="EMBL" id="AJWJ01000047">
    <property type="protein sequence ID" value="KAF2076829.1"/>
    <property type="molecule type" value="Genomic_DNA"/>
</dbReference>
<evidence type="ECO:0000256" key="4">
    <source>
        <dbReference type="ARBA" id="ARBA00022692"/>
    </source>
</evidence>
<name>A0A8J4VA68_9MYCE</name>
<keyword evidence="12" id="KW-1185">Reference proteome</keyword>
<dbReference type="Pfam" id="PF00153">
    <property type="entry name" value="Mito_carr"/>
    <property type="match status" value="3"/>
</dbReference>
<evidence type="ECO:0000256" key="1">
    <source>
        <dbReference type="ARBA" id="ARBA00004225"/>
    </source>
</evidence>
<comment type="subcellular location">
    <subcellularLocation>
        <location evidence="1">Mitochondrion membrane</location>
        <topology evidence="1">Multi-pass membrane protein</topology>
    </subcellularLocation>
</comment>
<evidence type="ECO:0000256" key="10">
    <source>
        <dbReference type="RuleBase" id="RU000488"/>
    </source>
</evidence>
<reference evidence="11" key="1">
    <citation type="submission" date="2020-01" db="EMBL/GenBank/DDBJ databases">
        <title>Development of genomics and gene disruption for Polysphondylium violaceum indicates a role for the polyketide synthase stlB in stalk morphogenesis.</title>
        <authorList>
            <person name="Narita B."/>
            <person name="Kawabe Y."/>
            <person name="Kin K."/>
            <person name="Saito T."/>
            <person name="Gibbs R."/>
            <person name="Kuspa A."/>
            <person name="Muzny D."/>
            <person name="Queller D."/>
            <person name="Richards S."/>
            <person name="Strassman J."/>
            <person name="Sucgang R."/>
            <person name="Worley K."/>
            <person name="Schaap P."/>
        </authorList>
    </citation>
    <scope>NUCLEOTIDE SEQUENCE</scope>
    <source>
        <strain evidence="11">QSvi11</strain>
    </source>
</reference>
<dbReference type="OrthoDB" id="409586at2759"/>
<protein>
    <recommendedName>
        <fullName evidence="13">Mitochondrial substrate carrier family protein</fullName>
    </recommendedName>
</protein>
<dbReference type="GO" id="GO:0031966">
    <property type="term" value="C:mitochondrial membrane"/>
    <property type="evidence" value="ECO:0007669"/>
    <property type="project" value="UniProtKB-SubCell"/>
</dbReference>
<dbReference type="Proteomes" id="UP000695562">
    <property type="component" value="Unassembled WGS sequence"/>
</dbReference>
<gene>
    <name evidence="11" type="ORF">CYY_001857</name>
</gene>
<keyword evidence="5" id="KW-0677">Repeat</keyword>
<dbReference type="Gene3D" id="1.50.40.10">
    <property type="entry name" value="Mitochondrial carrier domain"/>
    <property type="match status" value="1"/>
</dbReference>
<comment type="caution">
    <text evidence="11">The sequence shown here is derived from an EMBL/GenBank/DDBJ whole genome shotgun (WGS) entry which is preliminary data.</text>
</comment>
<keyword evidence="6" id="KW-1133">Transmembrane helix</keyword>
<feature type="repeat" description="Solcar" evidence="9">
    <location>
        <begin position="15"/>
        <end position="101"/>
    </location>
</feature>
<evidence type="ECO:0000256" key="8">
    <source>
        <dbReference type="ARBA" id="ARBA00023136"/>
    </source>
</evidence>
<dbReference type="InterPro" id="IPR050567">
    <property type="entry name" value="Mitochondrial_Carrier"/>
</dbReference>
<evidence type="ECO:0000313" key="11">
    <source>
        <dbReference type="EMBL" id="KAF2076829.1"/>
    </source>
</evidence>
<keyword evidence="3 10" id="KW-0813">Transport</keyword>